<comment type="caution">
    <text evidence="1">The sequence shown here is derived from an EMBL/GenBank/DDBJ whole genome shotgun (WGS) entry which is preliminary data.</text>
</comment>
<reference evidence="1 2" key="1">
    <citation type="submission" date="2018-10" db="EMBL/GenBank/DDBJ databases">
        <title>Isolation from soil.</title>
        <authorList>
            <person name="Hu J."/>
        </authorList>
    </citation>
    <scope>NUCLEOTIDE SEQUENCE [LARGE SCALE GENOMIC DNA]</scope>
    <source>
        <strain evidence="1 2">NEAU-Ht49</strain>
    </source>
</reference>
<name>A0A3M2ME25_9ACTN</name>
<sequence>MLSDDEVREQAIAAFGDWALCQVEEQAVLAAIAHEPTRRFLAEVGLPVQASFFSLDTDFLVRPSSFPEHVADGDHAPVKALAEWGHLLIIGDSGAETLWLDPNSGAVLVFITGWDDPPCLVNSTLSHYVAALAHIEQQRFIDGIPLEDLEDSEPAYDRLEEIVEHLKQSDPSAFDDCEHGAPWDGWLDDPLAWGGLDWKWEEHAMEYFRARGIDPTTRTPHHPTED</sequence>
<proteinExistence type="predicted"/>
<keyword evidence="2" id="KW-1185">Reference proteome</keyword>
<dbReference type="EMBL" id="RFFG01000001">
    <property type="protein sequence ID" value="RMI47817.1"/>
    <property type="molecule type" value="Genomic_DNA"/>
</dbReference>
<organism evidence="1 2">
    <name type="scientific">Actinomadura harenae</name>
    <dbReference type="NCBI Taxonomy" id="2483351"/>
    <lineage>
        <taxon>Bacteria</taxon>
        <taxon>Bacillati</taxon>
        <taxon>Actinomycetota</taxon>
        <taxon>Actinomycetes</taxon>
        <taxon>Streptosporangiales</taxon>
        <taxon>Thermomonosporaceae</taxon>
        <taxon>Actinomadura</taxon>
    </lineage>
</organism>
<dbReference type="InterPro" id="IPR025851">
    <property type="entry name" value="SUKH-4"/>
</dbReference>
<dbReference type="AlphaFoldDB" id="A0A3M2ME25"/>
<evidence type="ECO:0000313" key="1">
    <source>
        <dbReference type="EMBL" id="RMI47817.1"/>
    </source>
</evidence>
<gene>
    <name evidence="1" type="ORF">EBO15_00520</name>
</gene>
<dbReference type="RefSeq" id="WP_122192262.1">
    <property type="nucleotide sequence ID" value="NZ_JBHSKC010000024.1"/>
</dbReference>
<dbReference type="Proteomes" id="UP000282674">
    <property type="component" value="Unassembled WGS sequence"/>
</dbReference>
<dbReference type="OrthoDB" id="4108903at2"/>
<dbReference type="Pfam" id="PF14435">
    <property type="entry name" value="SUKH-4"/>
    <property type="match status" value="1"/>
</dbReference>
<accession>A0A3M2ME25</accession>
<protein>
    <submittedName>
        <fullName evidence="1">Uncharacterized protein</fullName>
    </submittedName>
</protein>
<evidence type="ECO:0000313" key="2">
    <source>
        <dbReference type="Proteomes" id="UP000282674"/>
    </source>
</evidence>